<keyword evidence="1" id="KW-1133">Transmembrane helix</keyword>
<evidence type="ECO:0000313" key="3">
    <source>
        <dbReference type="EMBL" id="KAK9664072.1"/>
    </source>
</evidence>
<keyword evidence="1" id="KW-0472">Membrane</keyword>
<feature type="domain" description="DUF7895" evidence="2">
    <location>
        <begin position="81"/>
        <end position="154"/>
    </location>
</feature>
<keyword evidence="4" id="KW-1185">Reference proteome</keyword>
<reference evidence="3" key="1">
    <citation type="submission" date="2024-03" db="EMBL/GenBank/DDBJ databases">
        <title>WGS assembly of Saponaria officinalis var. Norfolk2.</title>
        <authorList>
            <person name="Jenkins J."/>
            <person name="Shu S."/>
            <person name="Grimwood J."/>
            <person name="Barry K."/>
            <person name="Goodstein D."/>
            <person name="Schmutz J."/>
            <person name="Leebens-Mack J."/>
            <person name="Osbourn A."/>
        </authorList>
    </citation>
    <scope>NUCLEOTIDE SEQUENCE [LARGE SCALE GENOMIC DNA]</scope>
    <source>
        <strain evidence="3">JIC</strain>
    </source>
</reference>
<protein>
    <recommendedName>
        <fullName evidence="2">DUF7895 domain-containing protein</fullName>
    </recommendedName>
</protein>
<name>A0AAW1GRF2_SAPOF</name>
<accession>A0AAW1GRF2</accession>
<dbReference type="Pfam" id="PF25433">
    <property type="entry name" value="DUF7895"/>
    <property type="match status" value="1"/>
</dbReference>
<proteinExistence type="predicted"/>
<dbReference type="AlphaFoldDB" id="A0AAW1GRF2"/>
<dbReference type="Proteomes" id="UP001443914">
    <property type="component" value="Unassembled WGS sequence"/>
</dbReference>
<evidence type="ECO:0000256" key="1">
    <source>
        <dbReference type="SAM" id="Phobius"/>
    </source>
</evidence>
<organism evidence="3 4">
    <name type="scientific">Saponaria officinalis</name>
    <name type="common">Common soapwort</name>
    <name type="synonym">Lychnis saponaria</name>
    <dbReference type="NCBI Taxonomy" id="3572"/>
    <lineage>
        <taxon>Eukaryota</taxon>
        <taxon>Viridiplantae</taxon>
        <taxon>Streptophyta</taxon>
        <taxon>Embryophyta</taxon>
        <taxon>Tracheophyta</taxon>
        <taxon>Spermatophyta</taxon>
        <taxon>Magnoliopsida</taxon>
        <taxon>eudicotyledons</taxon>
        <taxon>Gunneridae</taxon>
        <taxon>Pentapetalae</taxon>
        <taxon>Caryophyllales</taxon>
        <taxon>Caryophyllaceae</taxon>
        <taxon>Caryophylleae</taxon>
        <taxon>Saponaria</taxon>
    </lineage>
</organism>
<dbReference type="InterPro" id="IPR057217">
    <property type="entry name" value="DUF7895"/>
</dbReference>
<sequence length="156" mass="16753">MEHALQNPLLSLHTISLFRESKAPNLQARRRTMLRTSATLPETAVSVAVAATIVGAAATLLLKRTKDSEIRMLFELSQAPVKECEDCGGSGICSECKGEGFVLQKLSQERAERARKASNDAATRFTSGLPRKWSYCSKCSSGRSCSTCGGSGKLAL</sequence>
<dbReference type="PANTHER" id="PTHR37230">
    <property type="entry name" value="OS06G0731300 PROTEIN"/>
    <property type="match status" value="1"/>
</dbReference>
<comment type="caution">
    <text evidence="3">The sequence shown here is derived from an EMBL/GenBank/DDBJ whole genome shotgun (WGS) entry which is preliminary data.</text>
</comment>
<evidence type="ECO:0000313" key="4">
    <source>
        <dbReference type="Proteomes" id="UP001443914"/>
    </source>
</evidence>
<dbReference type="PANTHER" id="PTHR37230:SF1">
    <property type="entry name" value="OS06G0731300 PROTEIN"/>
    <property type="match status" value="1"/>
</dbReference>
<dbReference type="EMBL" id="JBDFQZ010000014">
    <property type="protein sequence ID" value="KAK9664072.1"/>
    <property type="molecule type" value="Genomic_DNA"/>
</dbReference>
<feature type="transmembrane region" description="Helical" evidence="1">
    <location>
        <begin position="43"/>
        <end position="62"/>
    </location>
</feature>
<gene>
    <name evidence="3" type="ORF">RND81_14G017800</name>
</gene>
<evidence type="ECO:0000259" key="2">
    <source>
        <dbReference type="Pfam" id="PF25433"/>
    </source>
</evidence>
<keyword evidence="1" id="KW-0812">Transmembrane</keyword>